<gene>
    <name evidence="13" type="ORF">DILT_LOCUS17952</name>
</gene>
<dbReference type="InterPro" id="IPR048735">
    <property type="entry name" value="Slowpoke-like_C"/>
</dbReference>
<keyword evidence="3" id="KW-0633">Potassium transport</keyword>
<comment type="subcellular location">
    <subcellularLocation>
        <location evidence="1">Membrane</location>
        <topology evidence="1">Multi-pass membrane protein</topology>
    </subcellularLocation>
</comment>
<evidence type="ECO:0000256" key="7">
    <source>
        <dbReference type="ARBA" id="ARBA00022989"/>
    </source>
</evidence>
<evidence type="ECO:0000256" key="6">
    <source>
        <dbReference type="ARBA" id="ARBA00022958"/>
    </source>
</evidence>
<keyword evidence="6" id="KW-0630">Potassium</keyword>
<evidence type="ECO:0000256" key="3">
    <source>
        <dbReference type="ARBA" id="ARBA00022538"/>
    </source>
</evidence>
<evidence type="ECO:0000256" key="1">
    <source>
        <dbReference type="ARBA" id="ARBA00004141"/>
    </source>
</evidence>
<dbReference type="GO" id="GO:0016020">
    <property type="term" value="C:membrane"/>
    <property type="evidence" value="ECO:0007669"/>
    <property type="project" value="UniProtKB-SubCell"/>
</dbReference>
<dbReference type="PANTHER" id="PTHR10027">
    <property type="entry name" value="CALCIUM-ACTIVATED POTASSIUM CHANNEL ALPHA CHAIN"/>
    <property type="match status" value="1"/>
</dbReference>
<name>A0A3P7R6X0_DIBLA</name>
<organism evidence="13 14">
    <name type="scientific">Dibothriocephalus latus</name>
    <name type="common">Fish tapeworm</name>
    <name type="synonym">Diphyllobothrium latum</name>
    <dbReference type="NCBI Taxonomy" id="60516"/>
    <lineage>
        <taxon>Eukaryota</taxon>
        <taxon>Metazoa</taxon>
        <taxon>Spiralia</taxon>
        <taxon>Lophotrochozoa</taxon>
        <taxon>Platyhelminthes</taxon>
        <taxon>Cestoda</taxon>
        <taxon>Eucestoda</taxon>
        <taxon>Diphyllobothriidea</taxon>
        <taxon>Diphyllobothriidae</taxon>
        <taxon>Dibothriocephalus</taxon>
    </lineage>
</organism>
<evidence type="ECO:0000256" key="8">
    <source>
        <dbReference type="ARBA" id="ARBA00023065"/>
    </source>
</evidence>
<keyword evidence="8" id="KW-0406">Ion transport</keyword>
<evidence type="ECO:0000313" key="14">
    <source>
        <dbReference type="Proteomes" id="UP000281553"/>
    </source>
</evidence>
<dbReference type="OrthoDB" id="10035564at2759"/>
<dbReference type="EMBL" id="UYRU01096047">
    <property type="protein sequence ID" value="VDN39612.1"/>
    <property type="molecule type" value="Genomic_DNA"/>
</dbReference>
<evidence type="ECO:0000256" key="11">
    <source>
        <dbReference type="SAM" id="MobiDB-lite"/>
    </source>
</evidence>
<keyword evidence="14" id="KW-1185">Reference proteome</keyword>
<evidence type="ECO:0000256" key="9">
    <source>
        <dbReference type="ARBA" id="ARBA00023136"/>
    </source>
</evidence>
<protein>
    <recommendedName>
        <fullName evidence="12">Ca2+-activated K+ channel Slowpoke-like C-terminal domain-containing protein</fullName>
    </recommendedName>
</protein>
<accession>A0A3P7R6X0</accession>
<dbReference type="GO" id="GO:0060072">
    <property type="term" value="F:large conductance calcium-activated potassium channel activity"/>
    <property type="evidence" value="ECO:0007669"/>
    <property type="project" value="TreeGrafter"/>
</dbReference>
<dbReference type="AlphaFoldDB" id="A0A3P7R6X0"/>
<dbReference type="Pfam" id="PF21014">
    <property type="entry name" value="Slowpoke_C"/>
    <property type="match status" value="2"/>
</dbReference>
<keyword evidence="7" id="KW-1133">Transmembrane helix</keyword>
<evidence type="ECO:0000256" key="10">
    <source>
        <dbReference type="ARBA" id="ARBA00023303"/>
    </source>
</evidence>
<keyword evidence="2" id="KW-0813">Transport</keyword>
<dbReference type="Proteomes" id="UP000281553">
    <property type="component" value="Unassembled WGS sequence"/>
</dbReference>
<evidence type="ECO:0000313" key="13">
    <source>
        <dbReference type="EMBL" id="VDN39612.1"/>
    </source>
</evidence>
<feature type="region of interest" description="Disordered" evidence="11">
    <location>
        <begin position="124"/>
        <end position="156"/>
    </location>
</feature>
<keyword evidence="5" id="KW-0631">Potassium channel</keyword>
<evidence type="ECO:0000256" key="2">
    <source>
        <dbReference type="ARBA" id="ARBA00022448"/>
    </source>
</evidence>
<dbReference type="PANTHER" id="PTHR10027:SF33">
    <property type="entry name" value="CALCIUM-ACTIVATED POTASSIUM CHANNEL SUBUNIT ALPHA-1-RELATED"/>
    <property type="match status" value="1"/>
</dbReference>
<keyword evidence="9" id="KW-0472">Membrane</keyword>
<keyword evidence="4" id="KW-0812">Transmembrane</keyword>
<dbReference type="InterPro" id="IPR047871">
    <property type="entry name" value="K_chnl_Slo-like"/>
</dbReference>
<sequence length="234" mass="25735">MIRHLVTGGTTPVLERWASYGDEFCDIMDLQDDAFKRLERELAKRFSQTISQNKYKRPQISQMSFQDPQLASIRSQNRGSQMTFGKLFCEALTRYGILCLGLFRLSTSACAILTARVGAGRPECQGDTHDPLGQNPSSNSCSLEGKPQVQRSSKASSVKEQAQLPSFVASLQVPSAALPQAADATDSSVRHKVATQPNFLAANSRYVITYPPIDFPVYKTDLVFCLTPHVGEIG</sequence>
<evidence type="ECO:0000259" key="12">
    <source>
        <dbReference type="Pfam" id="PF21014"/>
    </source>
</evidence>
<reference evidence="13 14" key="1">
    <citation type="submission" date="2018-11" db="EMBL/GenBank/DDBJ databases">
        <authorList>
            <consortium name="Pathogen Informatics"/>
        </authorList>
    </citation>
    <scope>NUCLEOTIDE SEQUENCE [LARGE SCALE GENOMIC DNA]</scope>
</reference>
<feature type="domain" description="Ca2+-activated K+ channel Slowpoke-like C-terminal" evidence="12">
    <location>
        <begin position="1"/>
        <end position="108"/>
    </location>
</feature>
<proteinExistence type="predicted"/>
<keyword evidence="10" id="KW-0407">Ion channel</keyword>
<evidence type="ECO:0000256" key="5">
    <source>
        <dbReference type="ARBA" id="ARBA00022826"/>
    </source>
</evidence>
<feature type="domain" description="Ca2+-activated K+ channel Slowpoke-like C-terminal" evidence="12">
    <location>
        <begin position="201"/>
        <end position="226"/>
    </location>
</feature>
<evidence type="ECO:0000256" key="4">
    <source>
        <dbReference type="ARBA" id="ARBA00022692"/>
    </source>
</evidence>